<accession>A0AAV4CJE5</accession>
<sequence>MCQNALALTGLRNLISAESNRGTTLGGGKQCSCLWKNPPPHKGRSSSYISPAVAEKVKGKTDSSRALTTLPQGPYAKCQRDHSFNIIMASLPLVTFFAGRRRVENVTTIGTINNGSTILRELTKECGCDVGNVTIECAEIPKDKTG</sequence>
<dbReference type="EMBL" id="BLXT01006425">
    <property type="protein sequence ID" value="GFO31710.1"/>
    <property type="molecule type" value="Genomic_DNA"/>
</dbReference>
<dbReference type="AlphaFoldDB" id="A0AAV4CJE5"/>
<dbReference type="Proteomes" id="UP000735302">
    <property type="component" value="Unassembled WGS sequence"/>
</dbReference>
<proteinExistence type="predicted"/>
<keyword evidence="2" id="KW-1185">Reference proteome</keyword>
<name>A0AAV4CJE5_9GAST</name>
<protein>
    <submittedName>
        <fullName evidence="1">Uncharacterized protein</fullName>
    </submittedName>
</protein>
<gene>
    <name evidence="1" type="ORF">PoB_005821500</name>
</gene>
<evidence type="ECO:0000313" key="1">
    <source>
        <dbReference type="EMBL" id="GFO31710.1"/>
    </source>
</evidence>
<organism evidence="1 2">
    <name type="scientific">Plakobranchus ocellatus</name>
    <dbReference type="NCBI Taxonomy" id="259542"/>
    <lineage>
        <taxon>Eukaryota</taxon>
        <taxon>Metazoa</taxon>
        <taxon>Spiralia</taxon>
        <taxon>Lophotrochozoa</taxon>
        <taxon>Mollusca</taxon>
        <taxon>Gastropoda</taxon>
        <taxon>Heterobranchia</taxon>
        <taxon>Euthyneura</taxon>
        <taxon>Panpulmonata</taxon>
        <taxon>Sacoglossa</taxon>
        <taxon>Placobranchoidea</taxon>
        <taxon>Plakobranchidae</taxon>
        <taxon>Plakobranchus</taxon>
    </lineage>
</organism>
<comment type="caution">
    <text evidence="1">The sequence shown here is derived from an EMBL/GenBank/DDBJ whole genome shotgun (WGS) entry which is preliminary data.</text>
</comment>
<evidence type="ECO:0000313" key="2">
    <source>
        <dbReference type="Proteomes" id="UP000735302"/>
    </source>
</evidence>
<reference evidence="1 2" key="1">
    <citation type="journal article" date="2021" name="Elife">
        <title>Chloroplast acquisition without the gene transfer in kleptoplastic sea slugs, Plakobranchus ocellatus.</title>
        <authorList>
            <person name="Maeda T."/>
            <person name="Takahashi S."/>
            <person name="Yoshida T."/>
            <person name="Shimamura S."/>
            <person name="Takaki Y."/>
            <person name="Nagai Y."/>
            <person name="Toyoda A."/>
            <person name="Suzuki Y."/>
            <person name="Arimoto A."/>
            <person name="Ishii H."/>
            <person name="Satoh N."/>
            <person name="Nishiyama T."/>
            <person name="Hasebe M."/>
            <person name="Maruyama T."/>
            <person name="Minagawa J."/>
            <person name="Obokata J."/>
            <person name="Shigenobu S."/>
        </authorList>
    </citation>
    <scope>NUCLEOTIDE SEQUENCE [LARGE SCALE GENOMIC DNA]</scope>
</reference>